<evidence type="ECO:0000256" key="2">
    <source>
        <dbReference type="SAM" id="SignalP"/>
    </source>
</evidence>
<feature type="chain" id="PRO_5036858742" evidence="2">
    <location>
        <begin position="21"/>
        <end position="223"/>
    </location>
</feature>
<dbReference type="WBParaSite" id="jg4855">
    <property type="protein sequence ID" value="jg4855"/>
    <property type="gene ID" value="jg4855"/>
</dbReference>
<keyword evidence="3" id="KW-1185">Reference proteome</keyword>
<evidence type="ECO:0000256" key="1">
    <source>
        <dbReference type="SAM" id="MobiDB-lite"/>
    </source>
</evidence>
<dbReference type="AlphaFoldDB" id="A0A915EFR3"/>
<protein>
    <submittedName>
        <fullName evidence="4">Uncharacterized protein</fullName>
    </submittedName>
</protein>
<evidence type="ECO:0000313" key="3">
    <source>
        <dbReference type="Proteomes" id="UP000887574"/>
    </source>
</evidence>
<proteinExistence type="predicted"/>
<feature type="signal peptide" evidence="2">
    <location>
        <begin position="1"/>
        <end position="20"/>
    </location>
</feature>
<evidence type="ECO:0000313" key="4">
    <source>
        <dbReference type="WBParaSite" id="jg4855"/>
    </source>
</evidence>
<feature type="region of interest" description="Disordered" evidence="1">
    <location>
        <begin position="170"/>
        <end position="223"/>
    </location>
</feature>
<dbReference type="Proteomes" id="UP000887574">
    <property type="component" value="Unplaced"/>
</dbReference>
<keyword evidence="2" id="KW-0732">Signal</keyword>
<reference evidence="4" key="1">
    <citation type="submission" date="2022-11" db="UniProtKB">
        <authorList>
            <consortium name="WormBaseParasite"/>
        </authorList>
    </citation>
    <scope>IDENTIFICATION</scope>
</reference>
<accession>A0A915EFR3</accession>
<sequence length="223" mass="25116">MRKQSLFVLWLCAVVELTAGCGGLPQHRLLPPPHHYVVHPCPETILLECLRHRFYWRFRRVCCAAPYSTWHVPSKCPNSLFPARGSTVDRVVLQFINGTTTVILVVTDTSRAVGVIHCTASGYQVLVNNVLSPFTSVSCTQNTLEGPNFVDYYNDETWNSNHHHKYNSDWKEGDAAGWQGGSSSNNRRWKEGSKNNGEWQGSRRWKDGLGTPESGNKEMLEVG</sequence>
<name>A0A915EFR3_9BILA</name>
<organism evidence="3 4">
    <name type="scientific">Ditylenchus dipsaci</name>
    <dbReference type="NCBI Taxonomy" id="166011"/>
    <lineage>
        <taxon>Eukaryota</taxon>
        <taxon>Metazoa</taxon>
        <taxon>Ecdysozoa</taxon>
        <taxon>Nematoda</taxon>
        <taxon>Chromadorea</taxon>
        <taxon>Rhabditida</taxon>
        <taxon>Tylenchina</taxon>
        <taxon>Tylenchomorpha</taxon>
        <taxon>Sphaerularioidea</taxon>
        <taxon>Anguinidae</taxon>
        <taxon>Anguininae</taxon>
        <taxon>Ditylenchus</taxon>
    </lineage>
</organism>